<dbReference type="Gene3D" id="2.30.42.10">
    <property type="match status" value="1"/>
</dbReference>
<reference evidence="2 3" key="1">
    <citation type="submission" date="2013-11" db="EMBL/GenBank/DDBJ databases">
        <title>Genome sequencing of Stegodyphus mimosarum.</title>
        <authorList>
            <person name="Bechsgaard J."/>
        </authorList>
    </citation>
    <scope>NUCLEOTIDE SEQUENCE [LARGE SCALE GENOMIC DNA]</scope>
</reference>
<protein>
    <recommendedName>
        <fullName evidence="1">PDZ domain-containing protein</fullName>
    </recommendedName>
</protein>
<evidence type="ECO:0000259" key="1">
    <source>
        <dbReference type="PROSITE" id="PS50106"/>
    </source>
</evidence>
<feature type="non-terminal residue" evidence="2">
    <location>
        <position position="118"/>
    </location>
</feature>
<evidence type="ECO:0000313" key="3">
    <source>
        <dbReference type="Proteomes" id="UP000054359"/>
    </source>
</evidence>
<gene>
    <name evidence="2" type="ORF">X975_25787</name>
</gene>
<dbReference type="GO" id="GO:0005886">
    <property type="term" value="C:plasma membrane"/>
    <property type="evidence" value="ECO:0007669"/>
    <property type="project" value="TreeGrafter"/>
</dbReference>
<dbReference type="PANTHER" id="PTHR46848">
    <property type="entry name" value="REGULATOR OF G-PROTEIN SIGNALING 3"/>
    <property type="match status" value="1"/>
</dbReference>
<dbReference type="PROSITE" id="PS50106">
    <property type="entry name" value="PDZ"/>
    <property type="match status" value="1"/>
</dbReference>
<proteinExistence type="predicted"/>
<dbReference type="OrthoDB" id="410721at2759"/>
<sequence length="118" mass="12766">MRTSLANEVPACYKIHIGISTDPICVLRDSGEEMDTNHLLLCGALRGPPMWGPVEIAVPRSSAGFGFTVAWTKPPQVDFINEGGTAEKAGLMPGDKIVCIDKVKVSKKTKEEIENIVK</sequence>
<organism evidence="2 3">
    <name type="scientific">Stegodyphus mimosarum</name>
    <name type="common">African social velvet spider</name>
    <dbReference type="NCBI Taxonomy" id="407821"/>
    <lineage>
        <taxon>Eukaryota</taxon>
        <taxon>Metazoa</taxon>
        <taxon>Ecdysozoa</taxon>
        <taxon>Arthropoda</taxon>
        <taxon>Chelicerata</taxon>
        <taxon>Arachnida</taxon>
        <taxon>Araneae</taxon>
        <taxon>Araneomorphae</taxon>
        <taxon>Entelegynae</taxon>
        <taxon>Eresoidea</taxon>
        <taxon>Eresidae</taxon>
        <taxon>Stegodyphus</taxon>
    </lineage>
</organism>
<keyword evidence="3" id="KW-1185">Reference proteome</keyword>
<dbReference type="SUPFAM" id="SSF50156">
    <property type="entry name" value="PDZ domain-like"/>
    <property type="match status" value="1"/>
</dbReference>
<dbReference type="EMBL" id="KK118641">
    <property type="protein sequence ID" value="KFM73515.1"/>
    <property type="molecule type" value="Genomic_DNA"/>
</dbReference>
<dbReference type="InterPro" id="IPR001478">
    <property type="entry name" value="PDZ"/>
</dbReference>
<name>A0A087U826_STEMI</name>
<feature type="domain" description="PDZ" evidence="1">
    <location>
        <begin position="55"/>
        <end position="118"/>
    </location>
</feature>
<accession>A0A087U826</accession>
<dbReference type="Pfam" id="PF00595">
    <property type="entry name" value="PDZ"/>
    <property type="match status" value="1"/>
</dbReference>
<dbReference type="GO" id="GO:0005634">
    <property type="term" value="C:nucleus"/>
    <property type="evidence" value="ECO:0007669"/>
    <property type="project" value="TreeGrafter"/>
</dbReference>
<evidence type="ECO:0000313" key="2">
    <source>
        <dbReference type="EMBL" id="KFM73515.1"/>
    </source>
</evidence>
<dbReference type="PANTHER" id="PTHR46848:SF1">
    <property type="entry name" value="REGULATOR OF G-PROTEIN SIGNALING 3"/>
    <property type="match status" value="1"/>
</dbReference>
<dbReference type="InterPro" id="IPR036034">
    <property type="entry name" value="PDZ_sf"/>
</dbReference>
<dbReference type="STRING" id="407821.A0A087U826"/>
<dbReference type="Proteomes" id="UP000054359">
    <property type="component" value="Unassembled WGS sequence"/>
</dbReference>
<dbReference type="AlphaFoldDB" id="A0A087U826"/>